<protein>
    <submittedName>
        <fullName evidence="2">Unannotated protein</fullName>
    </submittedName>
</protein>
<dbReference type="Pfam" id="PF01850">
    <property type="entry name" value="PIN"/>
    <property type="match status" value="1"/>
</dbReference>
<proteinExistence type="predicted"/>
<dbReference type="EMBL" id="CAFBPD010000293">
    <property type="protein sequence ID" value="CAB5023466.1"/>
    <property type="molecule type" value="Genomic_DNA"/>
</dbReference>
<accession>A0A6J7R2W2</accession>
<dbReference type="SUPFAM" id="SSF88723">
    <property type="entry name" value="PIN domain-like"/>
    <property type="match status" value="1"/>
</dbReference>
<dbReference type="InterPro" id="IPR041705">
    <property type="entry name" value="PIN_Sll0205"/>
</dbReference>
<gene>
    <name evidence="2" type="ORF">UFOPK4061_01532</name>
</gene>
<dbReference type="AlphaFoldDB" id="A0A6J7R2W2"/>
<name>A0A6J7R2W2_9ZZZZ</name>
<evidence type="ECO:0000313" key="2">
    <source>
        <dbReference type="EMBL" id="CAB5023466.1"/>
    </source>
</evidence>
<dbReference type="InterPro" id="IPR052919">
    <property type="entry name" value="TA_system_RNase"/>
</dbReference>
<dbReference type="InterPro" id="IPR029060">
    <property type="entry name" value="PIN-like_dom_sf"/>
</dbReference>
<reference evidence="2" key="1">
    <citation type="submission" date="2020-05" db="EMBL/GenBank/DDBJ databases">
        <authorList>
            <person name="Chiriac C."/>
            <person name="Salcher M."/>
            <person name="Ghai R."/>
            <person name="Kavagutti S V."/>
        </authorList>
    </citation>
    <scope>NUCLEOTIDE SEQUENCE</scope>
</reference>
<sequence>MLCDTHVVLWAAMDSPRLPERARDLLSDPESQLWSSAASIWEIVIKSGLGRSDFTVDPVELRRSLLVNGYRELAVSGQHALAIDELPDMHRDPFDRLLVAQATVEGYLLATVDTQLIGLPGVLNLR</sequence>
<organism evidence="2">
    <name type="scientific">freshwater metagenome</name>
    <dbReference type="NCBI Taxonomy" id="449393"/>
    <lineage>
        <taxon>unclassified sequences</taxon>
        <taxon>metagenomes</taxon>
        <taxon>ecological metagenomes</taxon>
    </lineage>
</organism>
<evidence type="ECO:0000259" key="1">
    <source>
        <dbReference type="Pfam" id="PF01850"/>
    </source>
</evidence>
<dbReference type="InterPro" id="IPR002716">
    <property type="entry name" value="PIN_dom"/>
</dbReference>
<feature type="domain" description="PIN" evidence="1">
    <location>
        <begin position="1"/>
        <end position="116"/>
    </location>
</feature>
<dbReference type="Gene3D" id="3.40.50.1010">
    <property type="entry name" value="5'-nuclease"/>
    <property type="match status" value="1"/>
</dbReference>
<dbReference type="PANTHER" id="PTHR36173:SF2">
    <property type="entry name" value="RIBONUCLEASE VAPC16"/>
    <property type="match status" value="1"/>
</dbReference>
<dbReference type="CDD" id="cd09872">
    <property type="entry name" value="PIN_Sll0205-like"/>
    <property type="match status" value="1"/>
</dbReference>
<dbReference type="PANTHER" id="PTHR36173">
    <property type="entry name" value="RIBONUCLEASE VAPC16-RELATED"/>
    <property type="match status" value="1"/>
</dbReference>